<dbReference type="GO" id="GO:0005829">
    <property type="term" value="C:cytosol"/>
    <property type="evidence" value="ECO:0007669"/>
    <property type="project" value="TreeGrafter"/>
</dbReference>
<dbReference type="AlphaFoldDB" id="A0A9W6IAL7"/>
<reference evidence="3" key="2">
    <citation type="submission" date="2023-01" db="EMBL/GenBank/DDBJ databases">
        <authorList>
            <person name="Sun Q."/>
            <person name="Evtushenko L."/>
        </authorList>
    </citation>
    <scope>NUCLEOTIDE SEQUENCE</scope>
    <source>
        <strain evidence="3">VKM Ac-2007</strain>
    </source>
</reference>
<dbReference type="Gene3D" id="3.20.20.100">
    <property type="entry name" value="NADP-dependent oxidoreductase domain"/>
    <property type="match status" value="1"/>
</dbReference>
<feature type="domain" description="NADP-dependent oxidoreductase" evidence="2">
    <location>
        <begin position="15"/>
        <end position="314"/>
    </location>
</feature>
<dbReference type="RefSeq" id="WP_271223088.1">
    <property type="nucleotide sequence ID" value="NZ_BAAAVD010000004.1"/>
</dbReference>
<evidence type="ECO:0000313" key="3">
    <source>
        <dbReference type="EMBL" id="GLK14857.1"/>
    </source>
</evidence>
<protein>
    <submittedName>
        <fullName evidence="3">Aldo/keto reductase</fullName>
    </submittedName>
</protein>
<dbReference type="FunFam" id="3.20.20.100:FF:000004">
    <property type="entry name" value="Oxidoreductase, aldo/keto reductase"/>
    <property type="match status" value="1"/>
</dbReference>
<dbReference type="GO" id="GO:0016491">
    <property type="term" value="F:oxidoreductase activity"/>
    <property type="evidence" value="ECO:0007669"/>
    <property type="project" value="UniProtKB-KW"/>
</dbReference>
<accession>A0A9W6IAL7</accession>
<keyword evidence="1" id="KW-0560">Oxidoreductase</keyword>
<dbReference type="PANTHER" id="PTHR43364:SF4">
    <property type="entry name" value="NAD(P)-LINKED OXIDOREDUCTASE SUPERFAMILY PROTEIN"/>
    <property type="match status" value="1"/>
</dbReference>
<dbReference type="Proteomes" id="UP001143474">
    <property type="component" value="Unassembled WGS sequence"/>
</dbReference>
<dbReference type="EMBL" id="BSEV01000038">
    <property type="protein sequence ID" value="GLK14857.1"/>
    <property type="molecule type" value="Genomic_DNA"/>
</dbReference>
<gene>
    <name evidence="3" type="ORF">GCM10017600_82700</name>
</gene>
<keyword evidence="4" id="KW-1185">Reference proteome</keyword>
<organism evidence="3 4">
    <name type="scientific">Streptosporangium carneum</name>
    <dbReference type="NCBI Taxonomy" id="47481"/>
    <lineage>
        <taxon>Bacteria</taxon>
        <taxon>Bacillati</taxon>
        <taxon>Actinomycetota</taxon>
        <taxon>Actinomycetes</taxon>
        <taxon>Streptosporangiales</taxon>
        <taxon>Streptosporangiaceae</taxon>
        <taxon>Streptosporangium</taxon>
    </lineage>
</organism>
<proteinExistence type="predicted"/>
<dbReference type="Pfam" id="PF00248">
    <property type="entry name" value="Aldo_ket_red"/>
    <property type="match status" value="1"/>
</dbReference>
<evidence type="ECO:0000313" key="4">
    <source>
        <dbReference type="Proteomes" id="UP001143474"/>
    </source>
</evidence>
<evidence type="ECO:0000259" key="2">
    <source>
        <dbReference type="Pfam" id="PF00248"/>
    </source>
</evidence>
<comment type="caution">
    <text evidence="3">The sequence shown here is derived from an EMBL/GenBank/DDBJ whole genome shotgun (WGS) entry which is preliminary data.</text>
</comment>
<dbReference type="PRINTS" id="PR00069">
    <property type="entry name" value="ALDKETRDTASE"/>
</dbReference>
<dbReference type="SUPFAM" id="SSF51430">
    <property type="entry name" value="NAD(P)-linked oxidoreductase"/>
    <property type="match status" value="1"/>
</dbReference>
<reference evidence="3" key="1">
    <citation type="journal article" date="2014" name="Int. J. Syst. Evol. Microbiol.">
        <title>Complete genome sequence of Corynebacterium casei LMG S-19264T (=DSM 44701T), isolated from a smear-ripened cheese.</title>
        <authorList>
            <consortium name="US DOE Joint Genome Institute (JGI-PGF)"/>
            <person name="Walter F."/>
            <person name="Albersmeier A."/>
            <person name="Kalinowski J."/>
            <person name="Ruckert C."/>
        </authorList>
    </citation>
    <scope>NUCLEOTIDE SEQUENCE</scope>
    <source>
        <strain evidence="3">VKM Ac-2007</strain>
    </source>
</reference>
<dbReference type="PANTHER" id="PTHR43364">
    <property type="entry name" value="NADH-SPECIFIC METHYLGLYOXAL REDUCTASE-RELATED"/>
    <property type="match status" value="1"/>
</dbReference>
<name>A0A9W6IAL7_9ACTN</name>
<dbReference type="InterPro" id="IPR036812">
    <property type="entry name" value="NAD(P)_OxRdtase_dom_sf"/>
</dbReference>
<dbReference type="InterPro" id="IPR023210">
    <property type="entry name" value="NADP_OxRdtase_dom"/>
</dbReference>
<sequence>MNHRTLGRTGIQVSPLCLGTMMLGAWGNTDPGECGRIVATALDAGINMIDTADVYAFGESEEIVGRAIRSRRDEVVLATKFGGPMDDSPGRRGNSRRWIMRAVEDSLRRLGTDHIDLYQVHRPDPLTDVDETLSALTDLVRQGKVRAIGTSSFPAEEVVEAQWIAERRHRERFATEQLSYSILARHAEAAVLPVAERYDLGVLVWSPLNGGWLTGKYRRDAVPPADSRATRNADHFDFRAEDVRARKLDLVEKLEALAAEAGLSLIHLALGFVLSHRAVTAAVIGPRTLEQLKGQLGAEAVRLPPDVLDAIDALVPPGVNVSPDDVGHVPAPLTDPALRRR</sequence>
<dbReference type="InterPro" id="IPR020471">
    <property type="entry name" value="AKR"/>
</dbReference>
<dbReference type="InterPro" id="IPR050523">
    <property type="entry name" value="AKR_Detox_Biosynth"/>
</dbReference>
<evidence type="ECO:0000256" key="1">
    <source>
        <dbReference type="ARBA" id="ARBA00023002"/>
    </source>
</evidence>